<keyword evidence="3" id="KW-1185">Reference proteome</keyword>
<dbReference type="GeneID" id="112687725"/>
<sequence>MKVSCAAVLLTTVVAAVTATSSTSDKSNAVPSPVHQSASYQGPAAVAYPGPSYQFAAEYSSPFAKSAFGPKAVPSSFGAYQPYSQQHQQQHQQYNYVPYPQYFPASGYPAAAAVPYPSAYSSAQPAAVAASYPSPYTTYPYAAQPYAPQPYAAQPYHGASYSSYPFSSYNGQFVPAFASPYNGHFVAAPAPTATSYSALPSAYQPQQPSFFNAAATATTGQQYNPSHQYSPSQQFQSQQYPAFNPNPSPVAAASAASAVFADPAKASTEKK</sequence>
<name>A0A8B8G1A8_9HEMI</name>
<dbReference type="Proteomes" id="UP000694846">
    <property type="component" value="Unplaced"/>
</dbReference>
<protein>
    <submittedName>
        <fullName evidence="4">DNA-directed RNA polymerase II subunit RPB1-like</fullName>
    </submittedName>
</protein>
<evidence type="ECO:0000313" key="4">
    <source>
        <dbReference type="RefSeq" id="XP_025416391.1"/>
    </source>
</evidence>
<keyword evidence="2" id="KW-0732">Signal</keyword>
<evidence type="ECO:0000256" key="2">
    <source>
        <dbReference type="SAM" id="SignalP"/>
    </source>
</evidence>
<feature type="signal peptide" evidence="2">
    <location>
        <begin position="1"/>
        <end position="19"/>
    </location>
</feature>
<feature type="region of interest" description="Disordered" evidence="1">
    <location>
        <begin position="221"/>
        <end position="250"/>
    </location>
</feature>
<evidence type="ECO:0000313" key="3">
    <source>
        <dbReference type="Proteomes" id="UP000694846"/>
    </source>
</evidence>
<reference evidence="4" key="1">
    <citation type="submission" date="2025-08" db="UniProtKB">
        <authorList>
            <consortium name="RefSeq"/>
        </authorList>
    </citation>
    <scope>IDENTIFICATION</scope>
    <source>
        <tissue evidence="4">Whole body</tissue>
    </source>
</reference>
<proteinExistence type="predicted"/>
<gene>
    <name evidence="4" type="primary">LOC112687725</name>
</gene>
<accession>A0A8B8G1A8</accession>
<feature type="compositionally biased region" description="Low complexity" evidence="1">
    <location>
        <begin position="225"/>
        <end position="250"/>
    </location>
</feature>
<evidence type="ECO:0000256" key="1">
    <source>
        <dbReference type="SAM" id="MobiDB-lite"/>
    </source>
</evidence>
<organism evidence="3 4">
    <name type="scientific">Sipha flava</name>
    <name type="common">yellow sugarcane aphid</name>
    <dbReference type="NCBI Taxonomy" id="143950"/>
    <lineage>
        <taxon>Eukaryota</taxon>
        <taxon>Metazoa</taxon>
        <taxon>Ecdysozoa</taxon>
        <taxon>Arthropoda</taxon>
        <taxon>Hexapoda</taxon>
        <taxon>Insecta</taxon>
        <taxon>Pterygota</taxon>
        <taxon>Neoptera</taxon>
        <taxon>Paraneoptera</taxon>
        <taxon>Hemiptera</taxon>
        <taxon>Sternorrhyncha</taxon>
        <taxon>Aphidomorpha</taxon>
        <taxon>Aphidoidea</taxon>
        <taxon>Aphididae</taxon>
        <taxon>Sipha</taxon>
    </lineage>
</organism>
<dbReference type="AlphaFoldDB" id="A0A8B8G1A8"/>
<feature type="chain" id="PRO_5034999792" evidence="2">
    <location>
        <begin position="20"/>
        <end position="271"/>
    </location>
</feature>
<dbReference type="OrthoDB" id="10671652at2759"/>
<dbReference type="RefSeq" id="XP_025416391.1">
    <property type="nucleotide sequence ID" value="XM_025560606.1"/>
</dbReference>